<evidence type="ECO:0000313" key="3">
    <source>
        <dbReference type="Ensembl" id="ENSCMMP00000005825.1"/>
    </source>
</evidence>
<proteinExistence type="predicted"/>
<dbReference type="Proteomes" id="UP000694556">
    <property type="component" value="Unassembled WGS sequence"/>
</dbReference>
<feature type="coiled-coil region" evidence="1">
    <location>
        <begin position="80"/>
        <end position="107"/>
    </location>
</feature>
<dbReference type="PANTHER" id="PTHR46589">
    <property type="entry name" value="APOPTOTIC CHROMATIN CONDENSATION INDUCER IN THE NUCLEUS"/>
    <property type="match status" value="1"/>
</dbReference>
<dbReference type="GO" id="GO:0003723">
    <property type="term" value="F:RNA binding"/>
    <property type="evidence" value="ECO:0007669"/>
    <property type="project" value="TreeGrafter"/>
</dbReference>
<dbReference type="GO" id="GO:0008380">
    <property type="term" value="P:RNA splicing"/>
    <property type="evidence" value="ECO:0007669"/>
    <property type="project" value="TreeGrafter"/>
</dbReference>
<dbReference type="PANTHER" id="PTHR46589:SF1">
    <property type="entry name" value="APOPTOTIC CHROMATIN CONDENSATION INDUCER IN THE NUCLEUS"/>
    <property type="match status" value="1"/>
</dbReference>
<protein>
    <recommendedName>
        <fullName evidence="2">SAP domain-containing protein</fullName>
    </recommendedName>
</protein>
<sequence length="134" mass="15094">MADGEEVTLDGRPLHLLRVADLKAALESRGLAKSGQKSALVKRLRGALMLENLQKHSTPHATFQPNSQIGEEMSQNSFIKQYLEKQQELLQQRLEREAREAAELEGAFGAKSGDFGNLSHLEGIWVKFRRIWVI</sequence>
<dbReference type="InterPro" id="IPR052793">
    <property type="entry name" value="EJC-associated_protein"/>
</dbReference>
<keyword evidence="4" id="KW-1185">Reference proteome</keyword>
<name>A0A8C3BIL8_CAIMO</name>
<accession>A0A8C3BIL8</accession>
<dbReference type="Pfam" id="PF02037">
    <property type="entry name" value="SAP"/>
    <property type="match status" value="1"/>
</dbReference>
<organism evidence="3 4">
    <name type="scientific">Cairina moschata</name>
    <name type="common">Muscovy duck</name>
    <dbReference type="NCBI Taxonomy" id="8855"/>
    <lineage>
        <taxon>Eukaryota</taxon>
        <taxon>Metazoa</taxon>
        <taxon>Chordata</taxon>
        <taxon>Craniata</taxon>
        <taxon>Vertebrata</taxon>
        <taxon>Euteleostomi</taxon>
        <taxon>Archelosauria</taxon>
        <taxon>Archosauria</taxon>
        <taxon>Dinosauria</taxon>
        <taxon>Saurischia</taxon>
        <taxon>Theropoda</taxon>
        <taxon>Coelurosauria</taxon>
        <taxon>Aves</taxon>
        <taxon>Neognathae</taxon>
        <taxon>Galloanserae</taxon>
        <taxon>Anseriformes</taxon>
        <taxon>Anatidae</taxon>
        <taxon>Anatinae</taxon>
        <taxon>Cairina</taxon>
    </lineage>
</organism>
<dbReference type="GO" id="GO:0071011">
    <property type="term" value="C:precatalytic spliceosome"/>
    <property type="evidence" value="ECO:0007669"/>
    <property type="project" value="TreeGrafter"/>
</dbReference>
<dbReference type="PROSITE" id="PS50800">
    <property type="entry name" value="SAP"/>
    <property type="match status" value="1"/>
</dbReference>
<reference evidence="3" key="2">
    <citation type="submission" date="2025-09" db="UniProtKB">
        <authorList>
            <consortium name="Ensembl"/>
        </authorList>
    </citation>
    <scope>IDENTIFICATION</scope>
</reference>
<dbReference type="SUPFAM" id="SSF68906">
    <property type="entry name" value="SAP domain"/>
    <property type="match status" value="1"/>
</dbReference>
<dbReference type="SMART" id="SM00513">
    <property type="entry name" value="SAP"/>
    <property type="match status" value="1"/>
</dbReference>
<dbReference type="Gene3D" id="1.10.720.30">
    <property type="entry name" value="SAP domain"/>
    <property type="match status" value="1"/>
</dbReference>
<dbReference type="GO" id="GO:0061574">
    <property type="term" value="C:ASAP complex"/>
    <property type="evidence" value="ECO:0007669"/>
    <property type="project" value="TreeGrafter"/>
</dbReference>
<dbReference type="Ensembl" id="ENSCMMT00000006465.1">
    <property type="protein sequence ID" value="ENSCMMP00000005825.1"/>
    <property type="gene ID" value="ENSCMMG00000003718.1"/>
</dbReference>
<dbReference type="InterPro" id="IPR036361">
    <property type="entry name" value="SAP_dom_sf"/>
</dbReference>
<reference evidence="3" key="1">
    <citation type="submission" date="2025-08" db="UniProtKB">
        <authorList>
            <consortium name="Ensembl"/>
        </authorList>
    </citation>
    <scope>IDENTIFICATION</scope>
</reference>
<evidence type="ECO:0000256" key="1">
    <source>
        <dbReference type="SAM" id="Coils"/>
    </source>
</evidence>
<dbReference type="AlphaFoldDB" id="A0A8C3BIL8"/>
<keyword evidence="1" id="KW-0175">Coiled coil</keyword>
<evidence type="ECO:0000259" key="2">
    <source>
        <dbReference type="PROSITE" id="PS50800"/>
    </source>
</evidence>
<evidence type="ECO:0000313" key="4">
    <source>
        <dbReference type="Proteomes" id="UP000694556"/>
    </source>
</evidence>
<dbReference type="InterPro" id="IPR003034">
    <property type="entry name" value="SAP_dom"/>
</dbReference>
<feature type="domain" description="SAP" evidence="2">
    <location>
        <begin position="14"/>
        <end position="48"/>
    </location>
</feature>